<dbReference type="CDD" id="cd10229">
    <property type="entry name" value="ASKHA_NBD_HSP70_HSPA12"/>
    <property type="match status" value="1"/>
</dbReference>
<dbReference type="AlphaFoldDB" id="A0A2I1FZZ8"/>
<proteinExistence type="predicted"/>
<evidence type="ECO:0000256" key="1">
    <source>
        <dbReference type="ARBA" id="ARBA00022741"/>
    </source>
</evidence>
<dbReference type="GO" id="GO:0005524">
    <property type="term" value="F:ATP binding"/>
    <property type="evidence" value="ECO:0007669"/>
    <property type="project" value="UniProtKB-KW"/>
</dbReference>
<dbReference type="EMBL" id="LLXI01000083">
    <property type="protein sequence ID" value="PKY39941.1"/>
    <property type="molecule type" value="Genomic_DNA"/>
</dbReference>
<name>A0A2I1FZZ8_9GLOM</name>
<comment type="caution">
    <text evidence="3">The sequence shown here is derived from an EMBL/GenBank/DDBJ whole genome shotgun (WGS) entry which is preliminary data.</text>
</comment>
<dbReference type="InterPro" id="IPR013126">
    <property type="entry name" value="Hsp_70_fam"/>
</dbReference>
<dbReference type="Gene3D" id="3.90.640.10">
    <property type="entry name" value="Actin, Chain A, domain 4"/>
    <property type="match status" value="1"/>
</dbReference>
<keyword evidence="4" id="KW-1185">Reference proteome</keyword>
<dbReference type="VEuPathDB" id="FungiDB:RhiirA1_442144"/>
<dbReference type="VEuPathDB" id="FungiDB:RhiirFUN_008383"/>
<sequence length="569" mass="64575">MSKMSKKLDIRIIVGLDFGTTYSGFTLCHVDDDLANIKTNSEWPEELGRLKTNTVLQYDNDFTEVELWGKPALCKKPNRKGKDTETKPVELFKLHLGNCLEKYKPKLPVNFKKAITNYLGEIGKLIKETIPKYWEGIDFMEHVLLVVTIPAEFSESDKAIMRECTFNAGLIGEKNSEKLQFTTEPEAAAVYCMHSSLREYKLTEPGTTFMIVDCGGGTVDLTTRKLLEGNQLGEITERAGDFCGSTFIDKEFIKLLRNEVGESAMDLFSDNHYGQLQYLVQEFCQNVKLPFNGNDPNFNYEIDLEEAAPALLQCVTGSEKDLIEEKEWMITLDFNTIKSLFDPIVDRIIKMIRTQLDNSKNCSAIFLVGGFGQSKYLQKRVEEVFSRSVDNISIPNQPIAAVVRGAAIYGKSLNESRNLGKLNNSKCVIATRVLKHTFGTKVSPLWDRGDPLERMSFDGRVDKFYRIVERKTEVAMDQEFKIEDLVPVYSDQTGLNFEIYYTKEQDAVYCDELGTKLLGNLRIDLPDVHLGTDRPCTLSISFGDMEIKATAFNQTNGQIYQTNFELNDY</sequence>
<dbReference type="OrthoDB" id="2963168at2759"/>
<dbReference type="InterPro" id="IPR043129">
    <property type="entry name" value="ATPase_NBD"/>
</dbReference>
<dbReference type="SUPFAM" id="SSF53067">
    <property type="entry name" value="Actin-like ATPase domain"/>
    <property type="match status" value="2"/>
</dbReference>
<keyword evidence="2" id="KW-0067">ATP-binding</keyword>
<dbReference type="GO" id="GO:0140662">
    <property type="term" value="F:ATP-dependent protein folding chaperone"/>
    <property type="evidence" value="ECO:0007669"/>
    <property type="project" value="InterPro"/>
</dbReference>
<dbReference type="Pfam" id="PF00012">
    <property type="entry name" value="HSP70"/>
    <property type="match status" value="1"/>
</dbReference>
<dbReference type="PANTHER" id="PTHR14187">
    <property type="entry name" value="ALPHA KINASE/ELONGATION FACTOR 2 KINASE"/>
    <property type="match status" value="1"/>
</dbReference>
<dbReference type="PANTHER" id="PTHR14187:SF5">
    <property type="entry name" value="HEAT SHOCK 70 KDA PROTEIN 12A"/>
    <property type="match status" value="1"/>
</dbReference>
<organism evidence="3 4">
    <name type="scientific">Rhizophagus irregularis</name>
    <dbReference type="NCBI Taxonomy" id="588596"/>
    <lineage>
        <taxon>Eukaryota</taxon>
        <taxon>Fungi</taxon>
        <taxon>Fungi incertae sedis</taxon>
        <taxon>Mucoromycota</taxon>
        <taxon>Glomeromycotina</taxon>
        <taxon>Glomeromycetes</taxon>
        <taxon>Glomerales</taxon>
        <taxon>Glomeraceae</taxon>
        <taxon>Rhizophagus</taxon>
    </lineage>
</organism>
<evidence type="ECO:0000313" key="4">
    <source>
        <dbReference type="Proteomes" id="UP000234323"/>
    </source>
</evidence>
<dbReference type="PRINTS" id="PR00301">
    <property type="entry name" value="HEATSHOCK70"/>
</dbReference>
<gene>
    <name evidence="3" type="ORF">RhiirA4_529504</name>
</gene>
<evidence type="ECO:0000313" key="3">
    <source>
        <dbReference type="EMBL" id="PKY39941.1"/>
    </source>
</evidence>
<protein>
    <submittedName>
        <fullName evidence="3">Actin-like ATPase domain-containing protein</fullName>
    </submittedName>
</protein>
<dbReference type="VEuPathDB" id="FungiDB:FUN_008005"/>
<keyword evidence="1" id="KW-0547">Nucleotide-binding</keyword>
<dbReference type="Proteomes" id="UP000234323">
    <property type="component" value="Unassembled WGS sequence"/>
</dbReference>
<dbReference type="Gene3D" id="3.30.420.40">
    <property type="match status" value="2"/>
</dbReference>
<accession>A0A2I1FZZ8</accession>
<evidence type="ECO:0000256" key="2">
    <source>
        <dbReference type="ARBA" id="ARBA00022840"/>
    </source>
</evidence>
<reference evidence="3 4" key="1">
    <citation type="submission" date="2015-10" db="EMBL/GenBank/DDBJ databases">
        <title>Genome analyses suggest a sexual origin of heterokaryosis in a supposedly ancient asexual fungus.</title>
        <authorList>
            <person name="Ropars J."/>
            <person name="Sedzielewska K."/>
            <person name="Noel J."/>
            <person name="Charron P."/>
            <person name="Farinelli L."/>
            <person name="Marton T."/>
            <person name="Kruger M."/>
            <person name="Pelin A."/>
            <person name="Brachmann A."/>
            <person name="Corradi N."/>
        </authorList>
    </citation>
    <scope>NUCLEOTIDE SEQUENCE [LARGE SCALE GENOMIC DNA]</scope>
    <source>
        <strain evidence="3 4">A4</strain>
    </source>
</reference>